<organism evidence="4">
    <name type="scientific">Bionectria ochroleuca</name>
    <name type="common">Gliocladium roseum</name>
    <dbReference type="NCBI Taxonomy" id="29856"/>
    <lineage>
        <taxon>Eukaryota</taxon>
        <taxon>Fungi</taxon>
        <taxon>Dikarya</taxon>
        <taxon>Ascomycota</taxon>
        <taxon>Pezizomycotina</taxon>
        <taxon>Sordariomycetes</taxon>
        <taxon>Hypocreomycetidae</taxon>
        <taxon>Hypocreales</taxon>
        <taxon>Bionectriaceae</taxon>
        <taxon>Clonostachys</taxon>
    </lineage>
</organism>
<evidence type="ECO:0000313" key="4">
    <source>
        <dbReference type="EMBL" id="CEO46053.1"/>
    </source>
</evidence>
<proteinExistence type="inferred from homology"/>
<dbReference type="InterPro" id="IPR036291">
    <property type="entry name" value="NAD(P)-bd_dom_sf"/>
</dbReference>
<dbReference type="GO" id="GO:0016491">
    <property type="term" value="F:oxidoreductase activity"/>
    <property type="evidence" value="ECO:0007669"/>
    <property type="project" value="UniProtKB-KW"/>
</dbReference>
<evidence type="ECO:0000256" key="1">
    <source>
        <dbReference type="ARBA" id="ARBA00006484"/>
    </source>
</evidence>
<evidence type="ECO:0000256" key="3">
    <source>
        <dbReference type="ARBA" id="ARBA00023002"/>
    </source>
</evidence>
<name>A0A0B7JM38_BIOOC</name>
<sequence>MPIFQPPVEPLPAGLDLSGQTAIVTGASRGIGLEISKQLLDAGLSTLILAVRNTAGGETVKTQLLAAHPKAKIDVVRLDTGDYPEVQKFIDQIRADYTEVNILMLNAGIGTLHKEVASTGHESNFQVNFFSNVLLTFGLFPLLESSASKSGKASRITWTGSRTFLNSSLVTGKVQLKSTDSLSKYVDKNSLGPYDRYAYSKLAVVMFLDELAKRSSPDMVIVNNFCPGSIRTNMSDVLPFPLRVLMKAQLAIRGRPVEVSGWVALHAAVVTGKETHGKLLGDKAIVEPVAFLKSKEGLRIQKGVWDEAIAEIGPLTSLPSWAKGN</sequence>
<protein>
    <submittedName>
        <fullName evidence="4">Uncharacterized protein</fullName>
    </submittedName>
</protein>
<dbReference type="PRINTS" id="PR00081">
    <property type="entry name" value="GDHRDH"/>
</dbReference>
<dbReference type="PANTHER" id="PTHR24320:SF252">
    <property type="entry name" value="DEHYDROGENASE_REDUCTASE FAMILY PROTEIN, PUTATIVE (AFU_ORTHOLOGUE AFUA_3G08550)-RELATED"/>
    <property type="match status" value="1"/>
</dbReference>
<comment type="similarity">
    <text evidence="1">Belongs to the short-chain dehydrogenases/reductases (SDR) family.</text>
</comment>
<keyword evidence="3" id="KW-0560">Oxidoreductase</keyword>
<dbReference type="EMBL" id="CDPU01000003">
    <property type="protein sequence ID" value="CEO46053.1"/>
    <property type="molecule type" value="Genomic_DNA"/>
</dbReference>
<dbReference type="AlphaFoldDB" id="A0A0B7JM38"/>
<reference evidence="4" key="1">
    <citation type="submission" date="2015-01" db="EMBL/GenBank/DDBJ databases">
        <authorList>
            <person name="Durling Mikael"/>
        </authorList>
    </citation>
    <scope>NUCLEOTIDE SEQUENCE</scope>
</reference>
<dbReference type="InterPro" id="IPR002347">
    <property type="entry name" value="SDR_fam"/>
</dbReference>
<keyword evidence="2" id="KW-0521">NADP</keyword>
<accession>A0A0B7JM38</accession>
<gene>
    <name evidence="4" type="ORF">BN869_000002108_1</name>
</gene>
<dbReference type="PANTHER" id="PTHR24320">
    <property type="entry name" value="RETINOL DEHYDROGENASE"/>
    <property type="match status" value="1"/>
</dbReference>
<dbReference type="Gene3D" id="3.40.50.720">
    <property type="entry name" value="NAD(P)-binding Rossmann-like Domain"/>
    <property type="match status" value="1"/>
</dbReference>
<evidence type="ECO:0000256" key="2">
    <source>
        <dbReference type="ARBA" id="ARBA00022857"/>
    </source>
</evidence>
<dbReference type="SUPFAM" id="SSF51735">
    <property type="entry name" value="NAD(P)-binding Rossmann-fold domains"/>
    <property type="match status" value="1"/>
</dbReference>
<dbReference type="Pfam" id="PF00106">
    <property type="entry name" value="adh_short"/>
    <property type="match status" value="1"/>
</dbReference>